<comment type="similarity">
    <text evidence="2">Belongs to the RLP family.</text>
</comment>
<evidence type="ECO:0000256" key="6">
    <source>
        <dbReference type="ARBA" id="ARBA00022729"/>
    </source>
</evidence>
<sequence length="478" mass="53247">MQHSEKPNAQGAASMSPSSLTDEASRCETGSSGTVPSDGKGEDEPPTAKMAEIEDSNDATTIISPCDVQNLPQQSPPASTPGAFAVVRYRQGAPSAIGQDHSPEARTREDHPLEVQIRESHVVLDDPEDIHDERRRIIGGVDGELELVEATVLPTKNDSCSEDDQIKDVAHWLMGVCVISALILILVFSLGSMSATAEANTPLMESYSVGPNTTISTTQERWYPPFTLDIPRTVITAIEEDEQSPFYKANLWMWNDPNLASYSPQRQKQRFYMVMLFYATNGESWIHSDNWLDYQVAECKWFSQSRYVEDSKYFEQDVCDYRDGDDEVVINLSLASNNLTGSFPIWCAAFIPHIQILDLGNNHIEGSLPTITATPSIEVFIVSNNPFQGAARMSAGAYFENMKVLRTDGTKLQGSNGAALVYVTPNIEVYNFTAQQYSGRIWPQYGLLTNMEYLGFGHTNTFRYHCYRARIGNFIERA</sequence>
<name>A0A9N8DRB4_9STRA</name>
<keyword evidence="3" id="KW-1003">Cell membrane</keyword>
<evidence type="ECO:0000256" key="5">
    <source>
        <dbReference type="ARBA" id="ARBA00022692"/>
    </source>
</evidence>
<keyword evidence="7" id="KW-0677">Repeat</keyword>
<gene>
    <name evidence="13" type="ORF">SEMRO_315_G115190.1</name>
</gene>
<evidence type="ECO:0000313" key="13">
    <source>
        <dbReference type="EMBL" id="CAB9507647.1"/>
    </source>
</evidence>
<dbReference type="GO" id="GO:0012505">
    <property type="term" value="C:endomembrane system"/>
    <property type="evidence" value="ECO:0007669"/>
    <property type="project" value="UniProtKB-SubCell"/>
</dbReference>
<dbReference type="AlphaFoldDB" id="A0A9N8DRB4"/>
<dbReference type="SUPFAM" id="SSF52058">
    <property type="entry name" value="L domain-like"/>
    <property type="match status" value="1"/>
</dbReference>
<evidence type="ECO:0000256" key="4">
    <source>
        <dbReference type="ARBA" id="ARBA00022614"/>
    </source>
</evidence>
<dbReference type="GO" id="GO:0005886">
    <property type="term" value="C:plasma membrane"/>
    <property type="evidence" value="ECO:0007669"/>
    <property type="project" value="UniProtKB-SubCell"/>
</dbReference>
<dbReference type="InterPro" id="IPR051502">
    <property type="entry name" value="RLP_Defense_Trigger"/>
</dbReference>
<evidence type="ECO:0000256" key="8">
    <source>
        <dbReference type="ARBA" id="ARBA00022989"/>
    </source>
</evidence>
<evidence type="ECO:0000256" key="12">
    <source>
        <dbReference type="SAM" id="Phobius"/>
    </source>
</evidence>
<dbReference type="InterPro" id="IPR032675">
    <property type="entry name" value="LRR_dom_sf"/>
</dbReference>
<protein>
    <submittedName>
        <fullName evidence="13">Leucine rich repeat N-terminal domain</fullName>
    </submittedName>
</protein>
<organism evidence="13 14">
    <name type="scientific">Seminavis robusta</name>
    <dbReference type="NCBI Taxonomy" id="568900"/>
    <lineage>
        <taxon>Eukaryota</taxon>
        <taxon>Sar</taxon>
        <taxon>Stramenopiles</taxon>
        <taxon>Ochrophyta</taxon>
        <taxon>Bacillariophyta</taxon>
        <taxon>Bacillariophyceae</taxon>
        <taxon>Bacillariophycidae</taxon>
        <taxon>Naviculales</taxon>
        <taxon>Naviculaceae</taxon>
        <taxon>Seminavis</taxon>
    </lineage>
</organism>
<dbReference type="InterPro" id="IPR001611">
    <property type="entry name" value="Leu-rich_rpt"/>
</dbReference>
<evidence type="ECO:0000256" key="9">
    <source>
        <dbReference type="ARBA" id="ARBA00023136"/>
    </source>
</evidence>
<evidence type="ECO:0000256" key="7">
    <source>
        <dbReference type="ARBA" id="ARBA00022737"/>
    </source>
</evidence>
<keyword evidence="4" id="KW-0433">Leucine-rich repeat</keyword>
<comment type="caution">
    <text evidence="13">The sequence shown here is derived from an EMBL/GenBank/DDBJ whole genome shotgun (WGS) entry which is preliminary data.</text>
</comment>
<evidence type="ECO:0000256" key="11">
    <source>
        <dbReference type="SAM" id="MobiDB-lite"/>
    </source>
</evidence>
<keyword evidence="9 12" id="KW-0472">Membrane</keyword>
<dbReference type="EMBL" id="CAICTM010000314">
    <property type="protein sequence ID" value="CAB9507647.1"/>
    <property type="molecule type" value="Genomic_DNA"/>
</dbReference>
<comment type="subcellular location">
    <subcellularLocation>
        <location evidence="1">Cell membrane</location>
    </subcellularLocation>
    <subcellularLocation>
        <location evidence="10">Endomembrane system</location>
        <topology evidence="10">Single-pass membrane protein</topology>
    </subcellularLocation>
</comment>
<feature type="transmembrane region" description="Helical" evidence="12">
    <location>
        <begin position="169"/>
        <end position="190"/>
    </location>
</feature>
<evidence type="ECO:0000256" key="10">
    <source>
        <dbReference type="ARBA" id="ARBA00037847"/>
    </source>
</evidence>
<dbReference type="PANTHER" id="PTHR48062:SF52">
    <property type="entry name" value="RECEPTOR-LIKE PROTEIN 8-RELATED"/>
    <property type="match status" value="1"/>
</dbReference>
<feature type="region of interest" description="Disordered" evidence="11">
    <location>
        <begin position="1"/>
        <end position="61"/>
    </location>
</feature>
<evidence type="ECO:0000256" key="2">
    <source>
        <dbReference type="ARBA" id="ARBA00009592"/>
    </source>
</evidence>
<dbReference type="Gene3D" id="3.80.10.10">
    <property type="entry name" value="Ribonuclease Inhibitor"/>
    <property type="match status" value="1"/>
</dbReference>
<accession>A0A9N8DRB4</accession>
<proteinExistence type="inferred from homology"/>
<dbReference type="Pfam" id="PF00560">
    <property type="entry name" value="LRR_1"/>
    <property type="match status" value="1"/>
</dbReference>
<keyword evidence="5 12" id="KW-0812">Transmembrane</keyword>
<dbReference type="PANTHER" id="PTHR48062">
    <property type="entry name" value="RECEPTOR-LIKE PROTEIN 14"/>
    <property type="match status" value="1"/>
</dbReference>
<evidence type="ECO:0000256" key="1">
    <source>
        <dbReference type="ARBA" id="ARBA00004236"/>
    </source>
</evidence>
<reference evidence="13" key="1">
    <citation type="submission" date="2020-06" db="EMBL/GenBank/DDBJ databases">
        <authorList>
            <consortium name="Plant Systems Biology data submission"/>
        </authorList>
    </citation>
    <scope>NUCLEOTIDE SEQUENCE</scope>
    <source>
        <strain evidence="13">D6</strain>
    </source>
</reference>
<keyword evidence="6" id="KW-0732">Signal</keyword>
<keyword evidence="14" id="KW-1185">Reference proteome</keyword>
<evidence type="ECO:0000313" key="14">
    <source>
        <dbReference type="Proteomes" id="UP001153069"/>
    </source>
</evidence>
<keyword evidence="8 12" id="KW-1133">Transmembrane helix</keyword>
<feature type="compositionally biased region" description="Polar residues" evidence="11">
    <location>
        <begin position="11"/>
        <end position="35"/>
    </location>
</feature>
<dbReference type="Proteomes" id="UP001153069">
    <property type="component" value="Unassembled WGS sequence"/>
</dbReference>
<evidence type="ECO:0000256" key="3">
    <source>
        <dbReference type="ARBA" id="ARBA00022475"/>
    </source>
</evidence>